<dbReference type="Proteomes" id="UP000244069">
    <property type="component" value="Unassembled WGS sequence"/>
</dbReference>
<gene>
    <name evidence="6" type="ORF">C8N44_1248</name>
</gene>
<dbReference type="SUPFAM" id="SSF53850">
    <property type="entry name" value="Periplasmic binding protein-like II"/>
    <property type="match status" value="1"/>
</dbReference>
<dbReference type="AlphaFoldDB" id="A0A2T6AJ52"/>
<comment type="similarity">
    <text evidence="2">Belongs to the bacterial solute-binding protein 1 family.</text>
</comment>
<feature type="chain" id="PRO_5015744268" evidence="5">
    <location>
        <begin position="27"/>
        <end position="449"/>
    </location>
</feature>
<reference evidence="6 7" key="1">
    <citation type="submission" date="2018-04" db="EMBL/GenBank/DDBJ databases">
        <title>Genomic Encyclopedia of Archaeal and Bacterial Type Strains, Phase II (KMG-II): from individual species to whole genera.</title>
        <authorList>
            <person name="Goeker M."/>
        </authorList>
    </citation>
    <scope>NUCLEOTIDE SEQUENCE [LARGE SCALE GENOMIC DNA]</scope>
    <source>
        <strain evidence="6 7">DSM 29329</strain>
    </source>
</reference>
<feature type="signal peptide" evidence="5">
    <location>
        <begin position="1"/>
        <end position="26"/>
    </location>
</feature>
<dbReference type="InterPro" id="IPR050490">
    <property type="entry name" value="Bact_solute-bd_prot1"/>
</dbReference>
<keyword evidence="4 5" id="KW-0732">Signal</keyword>
<dbReference type="PANTHER" id="PTHR43649:SF34">
    <property type="entry name" value="ABC TRANSPORTER PERIPLASMIC-BINDING PROTEIN YCJN-RELATED"/>
    <property type="match status" value="1"/>
</dbReference>
<name>A0A2T6AJ52_9RHOB</name>
<comment type="caution">
    <text evidence="6">The sequence shown here is derived from an EMBL/GenBank/DDBJ whole genome shotgun (WGS) entry which is preliminary data.</text>
</comment>
<dbReference type="OrthoDB" id="9770625at2"/>
<proteinExistence type="inferred from homology"/>
<dbReference type="GO" id="GO:0042597">
    <property type="term" value="C:periplasmic space"/>
    <property type="evidence" value="ECO:0007669"/>
    <property type="project" value="UniProtKB-SubCell"/>
</dbReference>
<evidence type="ECO:0000256" key="5">
    <source>
        <dbReference type="SAM" id="SignalP"/>
    </source>
</evidence>
<evidence type="ECO:0000256" key="3">
    <source>
        <dbReference type="ARBA" id="ARBA00022448"/>
    </source>
</evidence>
<organism evidence="6 7">
    <name type="scientific">Allosediminivita pacifica</name>
    <dbReference type="NCBI Taxonomy" id="1267769"/>
    <lineage>
        <taxon>Bacteria</taxon>
        <taxon>Pseudomonadati</taxon>
        <taxon>Pseudomonadota</taxon>
        <taxon>Alphaproteobacteria</taxon>
        <taxon>Rhodobacterales</taxon>
        <taxon>Paracoccaceae</taxon>
        <taxon>Allosediminivita</taxon>
    </lineage>
</organism>
<dbReference type="EMBL" id="QBKN01000024">
    <property type="protein sequence ID" value="PTX43796.1"/>
    <property type="molecule type" value="Genomic_DNA"/>
</dbReference>
<evidence type="ECO:0000256" key="1">
    <source>
        <dbReference type="ARBA" id="ARBA00004418"/>
    </source>
</evidence>
<dbReference type="InterPro" id="IPR006059">
    <property type="entry name" value="SBP"/>
</dbReference>
<evidence type="ECO:0000313" key="7">
    <source>
        <dbReference type="Proteomes" id="UP000244069"/>
    </source>
</evidence>
<evidence type="ECO:0000256" key="2">
    <source>
        <dbReference type="ARBA" id="ARBA00008520"/>
    </source>
</evidence>
<accession>A0A2T6AJ52</accession>
<comment type="subcellular location">
    <subcellularLocation>
        <location evidence="1">Periplasm</location>
    </subcellularLocation>
</comment>
<dbReference type="PANTHER" id="PTHR43649">
    <property type="entry name" value="ARABINOSE-BINDING PROTEIN-RELATED"/>
    <property type="match status" value="1"/>
</dbReference>
<keyword evidence="7" id="KW-1185">Reference proteome</keyword>
<sequence>MTIKRNLARLMAGTALAGLAAGSAAADIRFWTTEEQPERLAKQEQLAEDFEAETGIAVEVIPVTESDLGTRATAAFAAGDLPDVIYHTLQYALPWVEAGILDVEAATEVVEDLGPDTFAPGALSFAETEDGWASVPVDGWTQMILYRSDVFEEEGLEPPTTFEAVESAIEALHNPPEMFGFVAATKVDENFMSQVLEHVFLANGATPVGPDGFTGFEEEPTIEVLDFYKTIAEASPPGELYWDQSRTLYFAGDAAMIIWSPFILDELAGLRDSAPPTINDDPTSAELASKTGIVTNFAGPSNPDGAAWADLRYLGITVDADFDEAQQFIEYSMSTGYTETLSIAPEGKFPVRRGTEENPEEYVEAWSELPVGVDRQAPLGELYDPEMIDEIVAGLDVAQRWGGEDGQLALASKIVNSQVINRVVRQYIDGNIEAADAVAQMNEELSAIQ</sequence>
<dbReference type="Pfam" id="PF01547">
    <property type="entry name" value="SBP_bac_1"/>
    <property type="match status" value="1"/>
</dbReference>
<protein>
    <submittedName>
        <fullName evidence="6">Carbohydrate ABC transporter substrate-binding protein (CUT1 family)</fullName>
    </submittedName>
</protein>
<evidence type="ECO:0000313" key="6">
    <source>
        <dbReference type="EMBL" id="PTX43796.1"/>
    </source>
</evidence>
<evidence type="ECO:0000256" key="4">
    <source>
        <dbReference type="ARBA" id="ARBA00022729"/>
    </source>
</evidence>
<dbReference type="RefSeq" id="WP_107977952.1">
    <property type="nucleotide sequence ID" value="NZ_BMEZ01000024.1"/>
</dbReference>
<dbReference type="Gene3D" id="3.40.190.10">
    <property type="entry name" value="Periplasmic binding protein-like II"/>
    <property type="match status" value="1"/>
</dbReference>
<keyword evidence="3" id="KW-0813">Transport</keyword>